<evidence type="ECO:0000256" key="5">
    <source>
        <dbReference type="ARBA" id="ARBA00023136"/>
    </source>
</evidence>
<dbReference type="SUPFAM" id="SSF103473">
    <property type="entry name" value="MFS general substrate transporter"/>
    <property type="match status" value="1"/>
</dbReference>
<feature type="transmembrane region" description="Helical" evidence="7">
    <location>
        <begin position="313"/>
        <end position="336"/>
    </location>
</feature>
<dbReference type="InterPro" id="IPR011701">
    <property type="entry name" value="MFS"/>
</dbReference>
<protein>
    <recommendedName>
        <fullName evidence="8">Major facilitator superfamily (MFS) profile domain-containing protein</fullName>
    </recommendedName>
</protein>
<dbReference type="AlphaFoldDB" id="A0A1R2CAZ4"/>
<keyword evidence="10" id="KW-1185">Reference proteome</keyword>
<evidence type="ECO:0000256" key="7">
    <source>
        <dbReference type="SAM" id="Phobius"/>
    </source>
</evidence>
<feature type="transmembrane region" description="Helical" evidence="7">
    <location>
        <begin position="81"/>
        <end position="99"/>
    </location>
</feature>
<dbReference type="GO" id="GO:0022857">
    <property type="term" value="F:transmembrane transporter activity"/>
    <property type="evidence" value="ECO:0007669"/>
    <property type="project" value="InterPro"/>
</dbReference>
<dbReference type="Pfam" id="PF07690">
    <property type="entry name" value="MFS_1"/>
    <property type="match status" value="1"/>
</dbReference>
<evidence type="ECO:0000256" key="1">
    <source>
        <dbReference type="ARBA" id="ARBA00004141"/>
    </source>
</evidence>
<feature type="transmembrane region" description="Helical" evidence="7">
    <location>
        <begin position="173"/>
        <end position="192"/>
    </location>
</feature>
<proteinExistence type="inferred from homology"/>
<accession>A0A1R2CAZ4</accession>
<dbReference type="PROSITE" id="PS50850">
    <property type="entry name" value="MFS"/>
    <property type="match status" value="1"/>
</dbReference>
<dbReference type="GO" id="GO:0016020">
    <property type="term" value="C:membrane"/>
    <property type="evidence" value="ECO:0007669"/>
    <property type="project" value="UniProtKB-SubCell"/>
</dbReference>
<dbReference type="EMBL" id="MPUH01000213">
    <property type="protein sequence ID" value="OMJ86184.1"/>
    <property type="molecule type" value="Genomic_DNA"/>
</dbReference>
<dbReference type="InterPro" id="IPR044770">
    <property type="entry name" value="MFS_spinster-like"/>
</dbReference>
<comment type="subcellular location">
    <subcellularLocation>
        <location evidence="1">Membrane</location>
        <topology evidence="1">Multi-pass membrane protein</topology>
    </subcellularLocation>
</comment>
<keyword evidence="4 7" id="KW-1133">Transmembrane helix</keyword>
<dbReference type="OrthoDB" id="66581at2759"/>
<reference evidence="9 10" key="1">
    <citation type="submission" date="2016-11" db="EMBL/GenBank/DDBJ databases">
        <title>The macronuclear genome of Stentor coeruleus: a giant cell with tiny introns.</title>
        <authorList>
            <person name="Slabodnick M."/>
            <person name="Ruby J.G."/>
            <person name="Reiff S.B."/>
            <person name="Swart E.C."/>
            <person name="Gosai S."/>
            <person name="Prabakaran S."/>
            <person name="Witkowska E."/>
            <person name="Larue G.E."/>
            <person name="Fisher S."/>
            <person name="Freeman R.M."/>
            <person name="Gunawardena J."/>
            <person name="Chu W."/>
            <person name="Stover N.A."/>
            <person name="Gregory B.D."/>
            <person name="Nowacki M."/>
            <person name="Derisi J."/>
            <person name="Roy S.W."/>
            <person name="Marshall W.F."/>
            <person name="Sood P."/>
        </authorList>
    </citation>
    <scope>NUCLEOTIDE SEQUENCE [LARGE SCALE GENOMIC DNA]</scope>
    <source>
        <strain evidence="9">WM001</strain>
    </source>
</reference>
<keyword evidence="3 7" id="KW-0812">Transmembrane</keyword>
<dbReference type="PANTHER" id="PTHR23505">
    <property type="entry name" value="SPINSTER"/>
    <property type="match status" value="1"/>
</dbReference>
<evidence type="ECO:0000256" key="4">
    <source>
        <dbReference type="ARBA" id="ARBA00022989"/>
    </source>
</evidence>
<keyword evidence="2" id="KW-0813">Transport</keyword>
<feature type="transmembrane region" description="Helical" evidence="7">
    <location>
        <begin position="262"/>
        <end position="282"/>
    </location>
</feature>
<dbReference type="InterPro" id="IPR020846">
    <property type="entry name" value="MFS_dom"/>
</dbReference>
<keyword evidence="5 7" id="KW-0472">Membrane</keyword>
<evidence type="ECO:0000256" key="6">
    <source>
        <dbReference type="ARBA" id="ARBA00024338"/>
    </source>
</evidence>
<feature type="transmembrane region" description="Helical" evidence="7">
    <location>
        <begin position="143"/>
        <end position="161"/>
    </location>
</feature>
<dbReference type="InterPro" id="IPR036259">
    <property type="entry name" value="MFS_trans_sf"/>
</dbReference>
<feature type="domain" description="Major facilitator superfamily (MFS) profile" evidence="8">
    <location>
        <begin position="14"/>
        <end position="433"/>
    </location>
</feature>
<evidence type="ECO:0000313" key="10">
    <source>
        <dbReference type="Proteomes" id="UP000187209"/>
    </source>
</evidence>
<feature type="transmembrane region" description="Helical" evidence="7">
    <location>
        <begin position="342"/>
        <end position="360"/>
    </location>
</feature>
<feature type="transmembrane region" description="Helical" evidence="7">
    <location>
        <begin position="409"/>
        <end position="430"/>
    </location>
</feature>
<feature type="transmembrane region" description="Helical" evidence="7">
    <location>
        <begin position="221"/>
        <end position="242"/>
    </location>
</feature>
<dbReference type="Gene3D" id="1.20.1250.20">
    <property type="entry name" value="MFS general substrate transporter like domains"/>
    <property type="match status" value="1"/>
</dbReference>
<feature type="transmembrane region" description="Helical" evidence="7">
    <location>
        <begin position="12"/>
        <end position="36"/>
    </location>
</feature>
<evidence type="ECO:0000313" key="9">
    <source>
        <dbReference type="EMBL" id="OMJ86184.1"/>
    </source>
</evidence>
<dbReference type="Proteomes" id="UP000187209">
    <property type="component" value="Unassembled WGS sequence"/>
</dbReference>
<comment type="caution">
    <text evidence="9">The sequence shown here is derived from an EMBL/GenBank/DDBJ whole genome shotgun (WGS) entry which is preliminary data.</text>
</comment>
<comment type="similarity">
    <text evidence="6">Belongs to the major facilitator superfamily. Spinster (TC 2.A.1.49) family.</text>
</comment>
<feature type="transmembrane region" description="Helical" evidence="7">
    <location>
        <begin position="381"/>
        <end position="403"/>
    </location>
</feature>
<feature type="transmembrane region" description="Helical" evidence="7">
    <location>
        <begin position="105"/>
        <end position="131"/>
    </location>
</feature>
<evidence type="ECO:0000256" key="2">
    <source>
        <dbReference type="ARBA" id="ARBA00022448"/>
    </source>
</evidence>
<name>A0A1R2CAZ4_9CILI</name>
<organism evidence="9 10">
    <name type="scientific">Stentor coeruleus</name>
    <dbReference type="NCBI Taxonomy" id="5963"/>
    <lineage>
        <taxon>Eukaryota</taxon>
        <taxon>Sar</taxon>
        <taxon>Alveolata</taxon>
        <taxon>Ciliophora</taxon>
        <taxon>Postciliodesmatophora</taxon>
        <taxon>Heterotrichea</taxon>
        <taxon>Heterotrichida</taxon>
        <taxon>Stentoridae</taxon>
        <taxon>Stentor</taxon>
    </lineage>
</organism>
<evidence type="ECO:0000259" key="8">
    <source>
        <dbReference type="PROSITE" id="PS50850"/>
    </source>
</evidence>
<dbReference type="PANTHER" id="PTHR23505:SF79">
    <property type="entry name" value="PROTEIN SPINSTER"/>
    <property type="match status" value="1"/>
</dbReference>
<evidence type="ECO:0000256" key="3">
    <source>
        <dbReference type="ARBA" id="ARBA00022692"/>
    </source>
</evidence>
<gene>
    <name evidence="9" type="ORF">SteCoe_12318</name>
</gene>
<sequence length="468" mass="51521">MVKLEFFTLRPLALLIIFSSVNLLIYIDRGALSSVLSRLMKSSNGGMDLTSLESGALGSLFILGYIIAAPPVFFTGLSQNFIMLASIGSLIWIVSVLFTGLSQNFIMLAIARSLTGIGEASFVCLAPPAILDTAPVQYKASWLGIYYSTTIFGYAIGFVFGDQVSAAFNRWSYPFLFEGIIMLPFVILTLLCNKDPKLYAKKPDGEHEKITTQICLLLKNYLFVSLCLGYAAYQFTVGGAGYWGPDFVESYYDVSAGTSSTFVGIITVLSGLIGTAIGSISVMRSTKKYELYCERGQLSKENLEFIIVEKCCFLLPVSISFALAIGILSLLASSWVSSPGNVITFLVLFGVSELFLFIITSPISMATMNCVPSHLRGQANALTVFFMHIFGDFPSPSIIGLFFESVGELSGMLFAMCWLIWAVLIWGFCWNVSRFHGKPWSFIKKNLFKKRPQNIHNETEIGAPMLEE</sequence>
<feature type="transmembrane region" description="Helical" evidence="7">
    <location>
        <begin position="56"/>
        <end position="74"/>
    </location>
</feature>